<name>A0A023IMJ8_BACIU</name>
<dbReference type="InterPro" id="IPR023828">
    <property type="entry name" value="Peptidase_S8_Ser-AS"/>
</dbReference>
<dbReference type="GO" id="GO:0006508">
    <property type="term" value="P:proteolysis"/>
    <property type="evidence" value="ECO:0007669"/>
    <property type="project" value="UniProtKB-KW"/>
</dbReference>
<dbReference type="Pfam" id="PF00082">
    <property type="entry name" value="Peptidase_S8"/>
    <property type="match status" value="1"/>
</dbReference>
<evidence type="ECO:0000256" key="2">
    <source>
        <dbReference type="ARBA" id="ARBA00022670"/>
    </source>
</evidence>
<protein>
    <submittedName>
        <fullName evidence="7">Alkaline protease</fullName>
    </submittedName>
</protein>
<proteinExistence type="inferred from homology"/>
<dbReference type="InterPro" id="IPR015500">
    <property type="entry name" value="Peptidase_S8_subtilisin-rel"/>
</dbReference>
<dbReference type="SUPFAM" id="SSF52743">
    <property type="entry name" value="Subtilisin-like"/>
    <property type="match status" value="1"/>
</dbReference>
<feature type="active site" description="Charge relay system" evidence="5">
    <location>
        <position position="386"/>
    </location>
</feature>
<evidence type="ECO:0000259" key="6">
    <source>
        <dbReference type="Pfam" id="PF00082"/>
    </source>
</evidence>
<keyword evidence="4 5" id="KW-0720">Serine protease</keyword>
<dbReference type="PANTHER" id="PTHR43806">
    <property type="entry name" value="PEPTIDASE S8"/>
    <property type="match status" value="1"/>
</dbReference>
<dbReference type="PROSITE" id="PS51892">
    <property type="entry name" value="SUBTILASE"/>
    <property type="match status" value="1"/>
</dbReference>
<dbReference type="Gene3D" id="3.40.50.200">
    <property type="entry name" value="Peptidase S8/S53 domain"/>
    <property type="match status" value="1"/>
</dbReference>
<comment type="similarity">
    <text evidence="1 5">Belongs to the peptidase S8 family.</text>
</comment>
<dbReference type="CDD" id="cd07487">
    <property type="entry name" value="Peptidases_S8_1"/>
    <property type="match status" value="1"/>
</dbReference>
<dbReference type="InterPro" id="IPR000209">
    <property type="entry name" value="Peptidase_S8/S53_dom"/>
</dbReference>
<organism evidence="7">
    <name type="scientific">Bacillus subtilis</name>
    <dbReference type="NCBI Taxonomy" id="1423"/>
    <lineage>
        <taxon>Bacteria</taxon>
        <taxon>Bacillati</taxon>
        <taxon>Bacillota</taxon>
        <taxon>Bacilli</taxon>
        <taxon>Bacillales</taxon>
        <taxon>Bacillaceae</taxon>
        <taxon>Bacillus</taxon>
    </lineage>
</organism>
<accession>A0A023IMJ8</accession>
<evidence type="ECO:0000313" key="7">
    <source>
        <dbReference type="EMBL" id="AGV98709.1"/>
    </source>
</evidence>
<evidence type="ECO:0000256" key="5">
    <source>
        <dbReference type="PROSITE-ProRule" id="PRU01240"/>
    </source>
</evidence>
<sequence length="449" mass="49588">MVGYSMGQMVRANAHKLDWPFRETVLQLFKSFKWTPCFLHKFFETKLQNRNIMSVFIEFEEGCDETGFKMAGEVLQKEKRRKLKNRFNKINCWSAGFTPSALHSLFFECRNIRKVYLNREVKGFLDTGPEARHAKEVVRNGQTRTGKGVTGAVVDTGFYPHLDLEGRIMGFAEMVNQNTEPYDERGHGTQFAGDVARRGPSSFGKYRGPGREAYLIGVKVFNKRGSGRLADFIEGVEGCIQYNEDNPDEAIDFMSMLLGGDALRYEHEQEDPLVRAVEEAWSAGIVVCVAAGNSGPDWQTIGRPGGSEKVITVGALDDNNTASTFLDEETVASFSSRGPTVYGKEKPDFLGPGVNIFPLRSGNSYFGKLQKSSRVGSQYFSMSGTSMATPICAGIAALILQQNPDLTPDEVTVAKELLKNGTEKWKDEDPNIYGAGAVNAEISVPGGTQ</sequence>
<keyword evidence="3 5" id="KW-0378">Hydrolase</keyword>
<dbReference type="GO" id="GO:0004252">
    <property type="term" value="F:serine-type endopeptidase activity"/>
    <property type="evidence" value="ECO:0007669"/>
    <property type="project" value="UniProtKB-UniRule"/>
</dbReference>
<dbReference type="InterPro" id="IPR050131">
    <property type="entry name" value="Peptidase_S8_subtilisin-like"/>
</dbReference>
<feature type="domain" description="Peptidase S8/S53" evidence="6">
    <location>
        <begin position="146"/>
        <end position="436"/>
    </location>
</feature>
<dbReference type="AlphaFoldDB" id="A0A023IMJ8"/>
<dbReference type="InterPro" id="IPR036852">
    <property type="entry name" value="Peptidase_S8/S53_dom_sf"/>
</dbReference>
<evidence type="ECO:0000256" key="1">
    <source>
        <dbReference type="ARBA" id="ARBA00011073"/>
    </source>
</evidence>
<evidence type="ECO:0000256" key="3">
    <source>
        <dbReference type="ARBA" id="ARBA00022801"/>
    </source>
</evidence>
<dbReference type="MEROPS" id="S08.137"/>
<dbReference type="PANTHER" id="PTHR43806:SF65">
    <property type="entry name" value="SERINE PROTEASE APRX"/>
    <property type="match status" value="1"/>
</dbReference>
<dbReference type="PROSITE" id="PS00138">
    <property type="entry name" value="SUBTILASE_SER"/>
    <property type="match status" value="1"/>
</dbReference>
<reference evidence="7" key="1">
    <citation type="submission" date="2013-07" db="EMBL/GenBank/DDBJ databases">
        <title>Isolation of alkaline protease gene from Bacillus subtilis DMA-09.</title>
        <authorList>
            <person name="Bukhari D.A."/>
            <person name="Barkat A."/>
        </authorList>
    </citation>
    <scope>NUCLEOTIDE SEQUENCE</scope>
    <source>
        <strain evidence="7">DMA-09</strain>
    </source>
</reference>
<evidence type="ECO:0000256" key="4">
    <source>
        <dbReference type="ARBA" id="ARBA00022825"/>
    </source>
</evidence>
<keyword evidence="2 5" id="KW-0645">Protease</keyword>
<feature type="active site" description="Charge relay system" evidence="5">
    <location>
        <position position="155"/>
    </location>
</feature>
<dbReference type="PRINTS" id="PR00723">
    <property type="entry name" value="SUBTILISIN"/>
</dbReference>
<dbReference type="EMBL" id="KF463138">
    <property type="protein sequence ID" value="AGV98709.1"/>
    <property type="molecule type" value="Genomic_DNA"/>
</dbReference>
<feature type="active site" description="Charge relay system" evidence="5">
    <location>
        <position position="187"/>
    </location>
</feature>
<dbReference type="SMR" id="A0A023IMJ8"/>